<evidence type="ECO:0000313" key="6">
    <source>
        <dbReference type="Proteomes" id="UP000729402"/>
    </source>
</evidence>
<keyword evidence="1" id="KW-0472">Membrane</keyword>
<accession>A0A8J6BQT7</accession>
<organism evidence="5 6">
    <name type="scientific">Zizania palustris</name>
    <name type="common">Northern wild rice</name>
    <dbReference type="NCBI Taxonomy" id="103762"/>
    <lineage>
        <taxon>Eukaryota</taxon>
        <taxon>Viridiplantae</taxon>
        <taxon>Streptophyta</taxon>
        <taxon>Embryophyta</taxon>
        <taxon>Tracheophyta</taxon>
        <taxon>Spermatophyta</taxon>
        <taxon>Magnoliopsida</taxon>
        <taxon>Liliopsida</taxon>
        <taxon>Poales</taxon>
        <taxon>Poaceae</taxon>
        <taxon>BOP clade</taxon>
        <taxon>Oryzoideae</taxon>
        <taxon>Oryzeae</taxon>
        <taxon>Zizaniinae</taxon>
        <taxon>Zizania</taxon>
    </lineage>
</organism>
<gene>
    <name evidence="5" type="ORF">GUJ93_ZPchr0012g19574</name>
</gene>
<feature type="domain" description="Glycerol-3-phosphate acyltransferase RAM2/GPAT1-8 HAD-like" evidence="4">
    <location>
        <begin position="429"/>
        <end position="586"/>
    </location>
</feature>
<dbReference type="AlphaFoldDB" id="A0A8J6BQT7"/>
<comment type="caution">
    <text evidence="5">The sequence shown here is derived from an EMBL/GenBank/DDBJ whole genome shotgun (WGS) entry which is preliminary data.</text>
</comment>
<evidence type="ECO:0000256" key="1">
    <source>
        <dbReference type="SAM" id="Phobius"/>
    </source>
</evidence>
<feature type="transmembrane region" description="Helical" evidence="1">
    <location>
        <begin position="611"/>
        <end position="631"/>
    </location>
</feature>
<feature type="domain" description="VAN3-binding protein-like auxin canalisation" evidence="2">
    <location>
        <begin position="97"/>
        <end position="245"/>
    </location>
</feature>
<dbReference type="PANTHER" id="PTHR31351:SF39">
    <property type="entry name" value="EXPRESSED PROTEIN"/>
    <property type="match status" value="1"/>
</dbReference>
<protein>
    <recommendedName>
        <fullName evidence="7">VAN3-binding protein</fullName>
    </recommendedName>
</protein>
<evidence type="ECO:0008006" key="7">
    <source>
        <dbReference type="Google" id="ProtNLM"/>
    </source>
</evidence>
<keyword evidence="1" id="KW-0812">Transmembrane</keyword>
<dbReference type="InterPro" id="IPR008546">
    <property type="entry name" value="VAN3-bd-like_auxin_canal"/>
</dbReference>
<dbReference type="GO" id="GO:0010087">
    <property type="term" value="P:phloem or xylem histogenesis"/>
    <property type="evidence" value="ECO:0007669"/>
    <property type="project" value="TreeGrafter"/>
</dbReference>
<keyword evidence="1" id="KW-1133">Transmembrane helix</keyword>
<reference evidence="5" key="2">
    <citation type="submission" date="2021-02" db="EMBL/GenBank/DDBJ databases">
        <authorList>
            <person name="Kimball J.A."/>
            <person name="Haas M.W."/>
            <person name="Macchietto M."/>
            <person name="Kono T."/>
            <person name="Duquette J."/>
            <person name="Shao M."/>
        </authorList>
    </citation>
    <scope>NUCLEOTIDE SEQUENCE</scope>
    <source>
        <tissue evidence="5">Fresh leaf tissue</tissue>
    </source>
</reference>
<dbReference type="PANTHER" id="PTHR31351">
    <property type="entry name" value="EXPRESSED PROTEIN"/>
    <property type="match status" value="1"/>
</dbReference>
<sequence length="684" mass="74660">MAMERAWKPRGIADTFGIEMEEEEAVAAIPPPQTPLEPMEYLSRSWSVSASEISKILFNGSKKSFAVKRLPEMTIPENSVVAASIVPSHLQHIDARRNSISGHHQSIGKWFQHKETSRAKQSSKEKLRAEKAHVHAMVSVARVAAAVAAVAAATSSDIQNSKMAASMASATELLASHCVEIAQHAGAHHEQVACAIQSAVGVSSSGDLMTLTAAAATALRGAATMKQRVQREIRNNASVLPYEKGHSWSPNIWCKEGELLKRTRKGDLHKTHASIYINKRSQVILKLKSKHIGGALSKNNKCVVYGVYNELPTWVEPGKHFIEESCCFGLSTAHGLVEFECENSTLQAEIRRKGRRGSWRRTWTWRRAPRASPPPTRVLNLHRLVKTNLVAGLVFGRRHQLDARAPPTPTGAGKSAPEMRVPDGNKASVVDVDRLLQKPSSSLAATMFPPFFLVAVEAGGFLRGLVLLSLYPVLRLLTQGIQLKVMVMVCFFGLCRKEATRIGRVVLPKYFIRAAPDMKALLEAVASLPKEMTVTAVSRSFPTVMVETFLKEYVGFDAVVGRKVKSGRGYFAGVMDDDDTKDTERFSTILNKTEKSTGHNPKPLIFHDGRLAFTPTPAAALAMYVYVYLPLGVALSVIRIAIFTLLPRSVSGVVAALAGMRLRVTGGPPTAEDGVTGERNACRL</sequence>
<dbReference type="GO" id="GO:0010305">
    <property type="term" value="P:leaf vascular tissue pattern formation"/>
    <property type="evidence" value="ECO:0007669"/>
    <property type="project" value="TreeGrafter"/>
</dbReference>
<evidence type="ECO:0000259" key="4">
    <source>
        <dbReference type="Pfam" id="PF23270"/>
    </source>
</evidence>
<dbReference type="Pfam" id="PF23270">
    <property type="entry name" value="HAD_RAM2_N"/>
    <property type="match status" value="1"/>
</dbReference>
<dbReference type="GO" id="GO:0009734">
    <property type="term" value="P:auxin-activated signaling pathway"/>
    <property type="evidence" value="ECO:0007669"/>
    <property type="project" value="TreeGrafter"/>
</dbReference>
<keyword evidence="6" id="KW-1185">Reference proteome</keyword>
<dbReference type="EMBL" id="JAAALK010000080">
    <property type="protein sequence ID" value="KAG8092549.1"/>
    <property type="molecule type" value="Genomic_DNA"/>
</dbReference>
<dbReference type="InterPro" id="IPR013666">
    <property type="entry name" value="PH_pln"/>
</dbReference>
<dbReference type="Pfam" id="PF05703">
    <property type="entry name" value="Auxin_canalis"/>
    <property type="match status" value="2"/>
</dbReference>
<feature type="domain" description="VAN3-binding protein-like auxin canalisation" evidence="2">
    <location>
        <begin position="32"/>
        <end position="82"/>
    </location>
</feature>
<dbReference type="OrthoDB" id="1897931at2759"/>
<reference evidence="5" key="1">
    <citation type="journal article" date="2021" name="bioRxiv">
        <title>Whole Genome Assembly and Annotation of Northern Wild Rice, Zizania palustris L., Supports a Whole Genome Duplication in the Zizania Genus.</title>
        <authorList>
            <person name="Haas M."/>
            <person name="Kono T."/>
            <person name="Macchietto M."/>
            <person name="Millas R."/>
            <person name="McGilp L."/>
            <person name="Shao M."/>
            <person name="Duquette J."/>
            <person name="Hirsch C.N."/>
            <person name="Kimball J."/>
        </authorList>
    </citation>
    <scope>NUCLEOTIDE SEQUENCE</scope>
    <source>
        <tissue evidence="5">Fresh leaf tissue</tissue>
    </source>
</reference>
<proteinExistence type="predicted"/>
<name>A0A8J6BQT7_ZIZPA</name>
<evidence type="ECO:0000259" key="3">
    <source>
        <dbReference type="Pfam" id="PF08458"/>
    </source>
</evidence>
<evidence type="ECO:0000313" key="5">
    <source>
        <dbReference type="EMBL" id="KAG8092549.1"/>
    </source>
</evidence>
<evidence type="ECO:0000259" key="2">
    <source>
        <dbReference type="Pfam" id="PF05703"/>
    </source>
</evidence>
<feature type="domain" description="Pleckstrin-like plant" evidence="3">
    <location>
        <begin position="258"/>
        <end position="345"/>
    </location>
</feature>
<dbReference type="Proteomes" id="UP000729402">
    <property type="component" value="Unassembled WGS sequence"/>
</dbReference>
<dbReference type="Pfam" id="PF08458">
    <property type="entry name" value="PH_2"/>
    <property type="match status" value="1"/>
</dbReference>
<dbReference type="InterPro" id="IPR056462">
    <property type="entry name" value="HAD_RAM2/GPAT1-8"/>
</dbReference>
<dbReference type="InterPro" id="IPR040269">
    <property type="entry name" value="VAB"/>
</dbReference>